<evidence type="ECO:0000256" key="11">
    <source>
        <dbReference type="SAM" id="Phobius"/>
    </source>
</evidence>
<dbReference type="InterPro" id="IPR000725">
    <property type="entry name" value="Olfact_rcpt"/>
</dbReference>
<keyword evidence="5 11" id="KW-1133">Transmembrane helix</keyword>
<dbReference type="GO" id="GO:0004930">
    <property type="term" value="F:G protein-coupled receptor activity"/>
    <property type="evidence" value="ECO:0007669"/>
    <property type="project" value="UniProtKB-KW"/>
</dbReference>
<evidence type="ECO:0000256" key="7">
    <source>
        <dbReference type="ARBA" id="ARBA00023136"/>
    </source>
</evidence>
<feature type="transmembrane region" description="Helical" evidence="11">
    <location>
        <begin position="75"/>
        <end position="96"/>
    </location>
</feature>
<sequence length="295" mass="33665">MPSRVHAQTPALKIWSEKNLTHEEEFILLGLVTAPLSQIVLFVVFSVIYALTITGNLTIIAIIKQESHLHKPMYFFLANLSFLEIFYTSAITPKALRNLLQESKSISFVGCFTQMFFFVALGSSECVLLTVMAYDRYIAICQPLFYSAPMLPFCKDHLIRHFFCDIPSLLKLSCRDTYPNELVATFVGGFVIVVVLRIRSEKGRQKAFSTCGSHLIVVTIFFVTVILTYILPGSDSYNEQKKVLSVMYGVMTPLINPIIYSFRSADFQKAINKRISHRSRERKRINSAIDFFLQR</sequence>
<dbReference type="OrthoDB" id="5964498at2759"/>
<keyword evidence="4" id="KW-0716">Sensory transduction</keyword>
<feature type="transmembrane region" description="Helical" evidence="11">
    <location>
        <begin position="39"/>
        <end position="63"/>
    </location>
</feature>
<dbReference type="FunFam" id="1.20.1070.10:FF:000410">
    <property type="entry name" value="Olfactory receptor 1348"/>
    <property type="match status" value="1"/>
</dbReference>
<reference evidence="13" key="1">
    <citation type="thesis" date="2020" institute="ProQuest LLC" country="789 East Eisenhower Parkway, Ann Arbor, MI, USA">
        <title>Comparative Genomics and Chromosome Evolution.</title>
        <authorList>
            <person name="Mudd A.B."/>
        </authorList>
    </citation>
    <scope>NUCLEOTIDE SEQUENCE</scope>
    <source>
        <strain evidence="13">HN-11 Male</strain>
        <tissue evidence="13">Kidney and liver</tissue>
    </source>
</reference>
<comment type="subcellular location">
    <subcellularLocation>
        <location evidence="1">Cell membrane</location>
        <topology evidence="1">Multi-pass membrane protein</topology>
    </subcellularLocation>
</comment>
<keyword evidence="8 10" id="KW-0675">Receptor</keyword>
<evidence type="ECO:0000256" key="9">
    <source>
        <dbReference type="ARBA" id="ARBA00023224"/>
    </source>
</evidence>
<dbReference type="InterPro" id="IPR017452">
    <property type="entry name" value="GPCR_Rhodpsn_7TM"/>
</dbReference>
<keyword evidence="9 10" id="KW-0807">Transducer</keyword>
<organism evidence="13 14">
    <name type="scientific">Eleutherodactylus coqui</name>
    <name type="common">Puerto Rican coqui</name>
    <dbReference type="NCBI Taxonomy" id="57060"/>
    <lineage>
        <taxon>Eukaryota</taxon>
        <taxon>Metazoa</taxon>
        <taxon>Chordata</taxon>
        <taxon>Craniata</taxon>
        <taxon>Vertebrata</taxon>
        <taxon>Euteleostomi</taxon>
        <taxon>Amphibia</taxon>
        <taxon>Batrachia</taxon>
        <taxon>Anura</taxon>
        <taxon>Neobatrachia</taxon>
        <taxon>Hyloidea</taxon>
        <taxon>Eleutherodactylidae</taxon>
        <taxon>Eleutherodactylinae</taxon>
        <taxon>Eleutherodactylus</taxon>
        <taxon>Eleutherodactylus</taxon>
    </lineage>
</organism>
<feature type="transmembrane region" description="Helical" evidence="11">
    <location>
        <begin position="243"/>
        <end position="262"/>
    </location>
</feature>
<protein>
    <recommendedName>
        <fullName evidence="12">G-protein coupled receptors family 1 profile domain-containing protein</fullName>
    </recommendedName>
</protein>
<evidence type="ECO:0000256" key="4">
    <source>
        <dbReference type="ARBA" id="ARBA00022725"/>
    </source>
</evidence>
<dbReference type="PANTHER" id="PTHR26452">
    <property type="entry name" value="OLFACTORY RECEPTOR"/>
    <property type="match status" value="1"/>
</dbReference>
<accession>A0A8J6E723</accession>
<comment type="similarity">
    <text evidence="10">Belongs to the G-protein coupled receptor 1 family.</text>
</comment>
<feature type="transmembrane region" description="Helical" evidence="11">
    <location>
        <begin position="182"/>
        <end position="199"/>
    </location>
</feature>
<evidence type="ECO:0000256" key="1">
    <source>
        <dbReference type="ARBA" id="ARBA00004651"/>
    </source>
</evidence>
<dbReference type="GO" id="GO:0004984">
    <property type="term" value="F:olfactory receptor activity"/>
    <property type="evidence" value="ECO:0007669"/>
    <property type="project" value="InterPro"/>
</dbReference>
<dbReference type="Pfam" id="PF13853">
    <property type="entry name" value="7tm_4"/>
    <property type="match status" value="2"/>
</dbReference>
<dbReference type="PROSITE" id="PS50262">
    <property type="entry name" value="G_PROTEIN_RECEP_F1_2"/>
    <property type="match status" value="1"/>
</dbReference>
<evidence type="ECO:0000256" key="3">
    <source>
        <dbReference type="ARBA" id="ARBA00022692"/>
    </source>
</evidence>
<dbReference type="Proteomes" id="UP000770717">
    <property type="component" value="Unassembled WGS sequence"/>
</dbReference>
<name>A0A8J6E723_ELECQ</name>
<evidence type="ECO:0000256" key="5">
    <source>
        <dbReference type="ARBA" id="ARBA00022989"/>
    </source>
</evidence>
<evidence type="ECO:0000256" key="6">
    <source>
        <dbReference type="ARBA" id="ARBA00023040"/>
    </source>
</evidence>
<dbReference type="EMBL" id="WNTK01002904">
    <property type="protein sequence ID" value="KAG9465565.1"/>
    <property type="molecule type" value="Genomic_DNA"/>
</dbReference>
<gene>
    <name evidence="13" type="ORF">GDO78_018088</name>
</gene>
<feature type="transmembrane region" description="Helical" evidence="11">
    <location>
        <begin position="108"/>
        <end position="134"/>
    </location>
</feature>
<evidence type="ECO:0000256" key="10">
    <source>
        <dbReference type="RuleBase" id="RU000688"/>
    </source>
</evidence>
<dbReference type="PROSITE" id="PS00237">
    <property type="entry name" value="G_PROTEIN_RECEP_F1_1"/>
    <property type="match status" value="1"/>
</dbReference>
<evidence type="ECO:0000259" key="12">
    <source>
        <dbReference type="PROSITE" id="PS50262"/>
    </source>
</evidence>
<evidence type="ECO:0000313" key="14">
    <source>
        <dbReference type="Proteomes" id="UP000770717"/>
    </source>
</evidence>
<dbReference type="InterPro" id="IPR050516">
    <property type="entry name" value="Olfactory_GPCR"/>
</dbReference>
<dbReference type="PRINTS" id="PR00237">
    <property type="entry name" value="GPCRRHODOPSN"/>
</dbReference>
<feature type="domain" description="G-protein coupled receptors family 1 profile" evidence="12">
    <location>
        <begin position="55"/>
        <end position="146"/>
    </location>
</feature>
<evidence type="ECO:0000313" key="13">
    <source>
        <dbReference type="EMBL" id="KAG9465565.1"/>
    </source>
</evidence>
<proteinExistence type="inferred from homology"/>
<dbReference type="Gene3D" id="1.20.1070.10">
    <property type="entry name" value="Rhodopsin 7-helix transmembrane proteins"/>
    <property type="match status" value="2"/>
</dbReference>
<feature type="transmembrane region" description="Helical" evidence="11">
    <location>
        <begin position="211"/>
        <end position="231"/>
    </location>
</feature>
<evidence type="ECO:0000256" key="2">
    <source>
        <dbReference type="ARBA" id="ARBA00022475"/>
    </source>
</evidence>
<keyword evidence="3 10" id="KW-0812">Transmembrane</keyword>
<dbReference type="AlphaFoldDB" id="A0A8J6E723"/>
<comment type="caution">
    <text evidence="13">The sequence shown here is derived from an EMBL/GenBank/DDBJ whole genome shotgun (WGS) entry which is preliminary data.</text>
</comment>
<evidence type="ECO:0000256" key="8">
    <source>
        <dbReference type="ARBA" id="ARBA00023170"/>
    </source>
</evidence>
<keyword evidence="14" id="KW-1185">Reference proteome</keyword>
<keyword evidence="2" id="KW-1003">Cell membrane</keyword>
<keyword evidence="4" id="KW-0552">Olfaction</keyword>
<dbReference type="CDD" id="cd13954">
    <property type="entry name" value="7tmA_OR"/>
    <property type="match status" value="1"/>
</dbReference>
<dbReference type="InterPro" id="IPR000276">
    <property type="entry name" value="GPCR_Rhodpsn"/>
</dbReference>
<dbReference type="SUPFAM" id="SSF81321">
    <property type="entry name" value="Family A G protein-coupled receptor-like"/>
    <property type="match status" value="1"/>
</dbReference>
<keyword evidence="6 10" id="KW-0297">G-protein coupled receptor</keyword>
<keyword evidence="7 11" id="KW-0472">Membrane</keyword>
<dbReference type="GO" id="GO:0005886">
    <property type="term" value="C:plasma membrane"/>
    <property type="evidence" value="ECO:0007669"/>
    <property type="project" value="UniProtKB-SubCell"/>
</dbReference>